<dbReference type="EMBL" id="CP040916">
    <property type="protein sequence ID" value="QDQ16334.1"/>
    <property type="molecule type" value="Genomic_DNA"/>
</dbReference>
<gene>
    <name evidence="1" type="ORF">FH965_14630</name>
</gene>
<evidence type="ECO:0000313" key="2">
    <source>
        <dbReference type="Proteomes" id="UP000316806"/>
    </source>
</evidence>
<dbReference type="AlphaFoldDB" id="A0A516RL02"/>
<evidence type="ECO:0000313" key="1">
    <source>
        <dbReference type="EMBL" id="QDQ16334.1"/>
    </source>
</evidence>
<protein>
    <submittedName>
        <fullName evidence="1">Uncharacterized protein</fullName>
    </submittedName>
</protein>
<accession>A0A516RL02</accession>
<reference evidence="1 2" key="1">
    <citation type="journal article" date="2019" name="J. Ind. Microbiol. Biotechnol.">
        <title>The complete genomic sequence of Streptomyces spectabilis NRRL-2792 and identification of secondary metabolite biosynthetic gene clusters.</title>
        <authorList>
            <person name="Sinha A."/>
            <person name="Phillips-Salemka S."/>
            <person name="Niraula T.A."/>
            <person name="Short K.A."/>
            <person name="Niraula N.P."/>
        </authorList>
    </citation>
    <scope>NUCLEOTIDE SEQUENCE [LARGE SCALE GENOMIC DNA]</scope>
    <source>
        <strain evidence="1 2">NRRL 2792</strain>
    </source>
</reference>
<name>A0A516RL02_STRST</name>
<dbReference type="Proteomes" id="UP000316806">
    <property type="component" value="Chromosome"/>
</dbReference>
<sequence>MRFHLEVECDETAAETTHRELSRILRYWAGNLRHYELTPGATEKIYDSEYNESGSWTISH</sequence>
<organism evidence="1 2">
    <name type="scientific">Streptomyces spectabilis</name>
    <dbReference type="NCBI Taxonomy" id="68270"/>
    <lineage>
        <taxon>Bacteria</taxon>
        <taxon>Bacillati</taxon>
        <taxon>Actinomycetota</taxon>
        <taxon>Actinomycetes</taxon>
        <taxon>Kitasatosporales</taxon>
        <taxon>Streptomycetaceae</taxon>
        <taxon>Streptomyces</taxon>
    </lineage>
</organism>
<proteinExistence type="predicted"/>